<feature type="non-terminal residue" evidence="1">
    <location>
        <position position="88"/>
    </location>
</feature>
<protein>
    <submittedName>
        <fullName evidence="1">Uncharacterized protein</fullName>
    </submittedName>
</protein>
<evidence type="ECO:0000313" key="1">
    <source>
        <dbReference type="EMBL" id="SVA58957.1"/>
    </source>
</evidence>
<accession>A0A381X445</accession>
<organism evidence="1">
    <name type="scientific">marine metagenome</name>
    <dbReference type="NCBI Taxonomy" id="408172"/>
    <lineage>
        <taxon>unclassified sequences</taxon>
        <taxon>metagenomes</taxon>
        <taxon>ecological metagenomes</taxon>
    </lineage>
</organism>
<sequence>MSRFNLQVKLIPRFSLKIVFKMMKILRETSNNAGKINACGLADLLKMKHLLKPMRMLSLLLKTEKPETKELVPADLVGDAEVVVLDVE</sequence>
<name>A0A381X445_9ZZZZ</name>
<dbReference type="AlphaFoldDB" id="A0A381X445"/>
<dbReference type="EMBL" id="UINC01013684">
    <property type="protein sequence ID" value="SVA58957.1"/>
    <property type="molecule type" value="Genomic_DNA"/>
</dbReference>
<reference evidence="1" key="1">
    <citation type="submission" date="2018-05" db="EMBL/GenBank/DDBJ databases">
        <authorList>
            <person name="Lanie J.A."/>
            <person name="Ng W.-L."/>
            <person name="Kazmierczak K.M."/>
            <person name="Andrzejewski T.M."/>
            <person name="Davidsen T.M."/>
            <person name="Wayne K.J."/>
            <person name="Tettelin H."/>
            <person name="Glass J.I."/>
            <person name="Rusch D."/>
            <person name="Podicherti R."/>
            <person name="Tsui H.-C.T."/>
            <person name="Winkler M.E."/>
        </authorList>
    </citation>
    <scope>NUCLEOTIDE SEQUENCE</scope>
</reference>
<gene>
    <name evidence="1" type="ORF">METZ01_LOCUS111811</name>
</gene>
<proteinExistence type="predicted"/>